<dbReference type="Proteomes" id="UP000429211">
    <property type="component" value="Unassembled WGS sequence"/>
</dbReference>
<name>A0A6N2S319_9BIFI</name>
<evidence type="ECO:0000313" key="2">
    <source>
        <dbReference type="EMBL" id="VYS86611.1"/>
    </source>
</evidence>
<evidence type="ECO:0000313" key="3">
    <source>
        <dbReference type="Proteomes" id="UP000429211"/>
    </source>
</evidence>
<proteinExistence type="predicted"/>
<reference evidence="2" key="2">
    <citation type="submission" date="2019-11" db="EMBL/GenBank/DDBJ databases">
        <authorList>
            <person name="Feng L."/>
        </authorList>
    </citation>
    <scope>NUCLEOTIDE SEQUENCE</scope>
    <source>
        <strain evidence="2">BdentiumLFYP24</strain>
    </source>
</reference>
<organism evidence="2">
    <name type="scientific">Bifidobacterium dentium</name>
    <dbReference type="NCBI Taxonomy" id="1689"/>
    <lineage>
        <taxon>Bacteria</taxon>
        <taxon>Bacillati</taxon>
        <taxon>Actinomycetota</taxon>
        <taxon>Actinomycetes</taxon>
        <taxon>Bifidobacteriales</taxon>
        <taxon>Bifidobacteriaceae</taxon>
        <taxon>Bifidobacterium</taxon>
    </lineage>
</organism>
<dbReference type="EMBL" id="WDPD01000002">
    <property type="protein sequence ID" value="KAB7462052.1"/>
    <property type="molecule type" value="Genomic_DNA"/>
</dbReference>
<evidence type="ECO:0000313" key="1">
    <source>
        <dbReference type="EMBL" id="KAB7462052.1"/>
    </source>
</evidence>
<protein>
    <submittedName>
        <fullName evidence="1">DUF4192 domain-containing protein</fullName>
    </submittedName>
</protein>
<reference evidence="1 3" key="1">
    <citation type="journal article" date="2019" name="Nat. Med.">
        <title>A library of human gut bacterial isolates paired with longitudinal multiomics data enables mechanistic microbiome research.</title>
        <authorList>
            <person name="Poyet M."/>
            <person name="Groussin M."/>
            <person name="Gibbons S.M."/>
            <person name="Avila-Pacheco J."/>
            <person name="Jiang X."/>
            <person name="Kearney S.M."/>
            <person name="Perrotta A.R."/>
            <person name="Berdy B."/>
            <person name="Zhao S."/>
            <person name="Lieberman T.D."/>
            <person name="Swanson P.K."/>
            <person name="Smith M."/>
            <person name="Roesemann S."/>
            <person name="Alexander J.E."/>
            <person name="Rich S.A."/>
            <person name="Livny J."/>
            <person name="Vlamakis H."/>
            <person name="Clish C."/>
            <person name="Bullock K."/>
            <person name="Deik A."/>
            <person name="Scott J."/>
            <person name="Pierce K.A."/>
            <person name="Xavier R.J."/>
            <person name="Alm E.J."/>
        </authorList>
    </citation>
    <scope>NUCLEOTIDE SEQUENCE [LARGE SCALE GENOMIC DNA]</scope>
    <source>
        <strain evidence="1 3">BIOML-A2</strain>
    </source>
</reference>
<gene>
    <name evidence="2" type="ORF">BDLFYP24_01259</name>
    <name evidence="1" type="ORF">GBB04_03525</name>
</gene>
<dbReference type="EMBL" id="CACRSP010000003">
    <property type="protein sequence ID" value="VYS86611.1"/>
    <property type="molecule type" value="Genomic_DNA"/>
</dbReference>
<sequence length="203" mass="22950">MNDTATMTIRQTAEEFARARERHDWREIAGEWFEAPVRRWIGTLDADGESEDDMGDAIILAVGMREFLSLRDVMLVAAICGERADFTADRAIDFLKRPMIRNNVRWMEDMLTETFHGSQAPDRQRCMKAVDLLLALIGRLDGGDDGWQAQPYATVAYILWWLGDERALPMAVRALACDEGCSLAIIVASAIHRGLYPDWTNAE</sequence>
<accession>A0A6N2S319</accession>
<dbReference type="RefSeq" id="WP_034519696.1">
    <property type="nucleotide sequence ID" value="NZ_CACRSP010000003.1"/>
</dbReference>
<dbReference type="AlphaFoldDB" id="A0A6N2S319"/>